<evidence type="ECO:0000313" key="2">
    <source>
        <dbReference type="EMBL" id="PSF07643.1"/>
    </source>
</evidence>
<dbReference type="Gene3D" id="3.40.1350.10">
    <property type="match status" value="1"/>
</dbReference>
<dbReference type="InterPro" id="IPR007560">
    <property type="entry name" value="Restrct_endonuc_IV_Mrr"/>
</dbReference>
<dbReference type="GO" id="GO:0009307">
    <property type="term" value="P:DNA restriction-modification system"/>
    <property type="evidence" value="ECO:0007669"/>
    <property type="project" value="InterPro"/>
</dbReference>
<accession>A0A2T1KD08</accession>
<dbReference type="InterPro" id="IPR016984">
    <property type="entry name" value="UCP031853"/>
</dbReference>
<keyword evidence="3" id="KW-1185">Reference proteome</keyword>
<proteinExistence type="predicted"/>
<dbReference type="GO" id="GO:0015666">
    <property type="term" value="F:restriction endodeoxyribonuclease activity"/>
    <property type="evidence" value="ECO:0007669"/>
    <property type="project" value="TreeGrafter"/>
</dbReference>
<organism evidence="2 3">
    <name type="scientific">Marinobacter halophilus</name>
    <dbReference type="NCBI Taxonomy" id="1323740"/>
    <lineage>
        <taxon>Bacteria</taxon>
        <taxon>Pseudomonadati</taxon>
        <taxon>Pseudomonadota</taxon>
        <taxon>Gammaproteobacteria</taxon>
        <taxon>Pseudomonadales</taxon>
        <taxon>Marinobacteraceae</taxon>
        <taxon>Marinobacter</taxon>
    </lineage>
</organism>
<keyword evidence="2" id="KW-0540">Nuclease</keyword>
<name>A0A2T1KD08_9GAMM</name>
<dbReference type="InterPro" id="IPR052906">
    <property type="entry name" value="Type_IV_Methyl-Rstrct_Enzyme"/>
</dbReference>
<dbReference type="PANTHER" id="PTHR30015:SF7">
    <property type="entry name" value="TYPE IV METHYL-DIRECTED RESTRICTION ENZYME ECOKMRR"/>
    <property type="match status" value="1"/>
</dbReference>
<dbReference type="Pfam" id="PF04471">
    <property type="entry name" value="Mrr_cat"/>
    <property type="match status" value="1"/>
</dbReference>
<gene>
    <name evidence="2" type="ORF">C7H08_12165</name>
</gene>
<dbReference type="OrthoDB" id="9803736at2"/>
<protein>
    <submittedName>
        <fullName evidence="2">Restriction endonuclease</fullName>
    </submittedName>
</protein>
<dbReference type="InterPro" id="IPR011335">
    <property type="entry name" value="Restrct_endonuc-II-like"/>
</dbReference>
<dbReference type="Proteomes" id="UP000238385">
    <property type="component" value="Unassembled WGS sequence"/>
</dbReference>
<comment type="caution">
    <text evidence="2">The sequence shown here is derived from an EMBL/GenBank/DDBJ whole genome shotgun (WGS) entry which is preliminary data.</text>
</comment>
<dbReference type="RefSeq" id="WP_106672234.1">
    <property type="nucleotide sequence ID" value="NZ_BMFE01000001.1"/>
</dbReference>
<keyword evidence="2" id="KW-0255">Endonuclease</keyword>
<reference evidence="2 3" key="1">
    <citation type="submission" date="2018-03" db="EMBL/GenBank/DDBJ databases">
        <title>Marinobacter brunus sp. nov., a marine bacterium of Gamma-proteobacteria isolated from the surface seawater of the South China Sea.</title>
        <authorList>
            <person name="Cheng H."/>
            <person name="Wu Y.-H."/>
            <person name="Xamxidin M."/>
            <person name="Xu X.-W."/>
        </authorList>
    </citation>
    <scope>NUCLEOTIDE SEQUENCE [LARGE SCALE GENOMIC DNA]</scope>
    <source>
        <strain evidence="2 3">JCM 30472</strain>
    </source>
</reference>
<feature type="domain" description="Restriction endonuclease type IV Mrr" evidence="1">
    <location>
        <begin position="199"/>
        <end position="310"/>
    </location>
</feature>
<dbReference type="GO" id="GO:0043590">
    <property type="term" value="C:bacterial nucleoid"/>
    <property type="evidence" value="ECO:0007669"/>
    <property type="project" value="TreeGrafter"/>
</dbReference>
<dbReference type="PIRSF" id="PIRSF031853">
    <property type="entry name" value="UPC031853"/>
    <property type="match status" value="1"/>
</dbReference>
<evidence type="ECO:0000259" key="1">
    <source>
        <dbReference type="Pfam" id="PF04471"/>
    </source>
</evidence>
<dbReference type="AlphaFoldDB" id="A0A2T1KD08"/>
<dbReference type="InterPro" id="IPR011856">
    <property type="entry name" value="tRNA_endonuc-like_dom_sf"/>
</dbReference>
<dbReference type="GO" id="GO:0003677">
    <property type="term" value="F:DNA binding"/>
    <property type="evidence" value="ECO:0007669"/>
    <property type="project" value="InterPro"/>
</dbReference>
<keyword evidence="2" id="KW-0378">Hydrolase</keyword>
<sequence>MKNGWMIRAGNGGRYFDDFKDNDCVAIGWNSLGDLRNYTSHEALKEAYIQHFGNAKPGRTANALAMIRKFRDDIKQGDTLITYSQEHREYLVGEDLGQYEFCPEPEQIGEFQQIREVKWLGRVSRDQFSQATRNSLGSVLTVFSLSDTVISEVQDRLAGKPVVQPTTADETQTAEAEFEILREDVVSRGHELIKDKIQGLGPEEMEELTAALLRAMGYQTRVSARGPDRGVDVLASPDGLGLTQPRIKAEVKHRSGSMGSNPIRSFIGALREGDQGLFISTGGFTREARYEADRATIPVTLIDIDLLADLVVANYECFDIEGQRLLPLVKVYWPAE</sequence>
<dbReference type="EMBL" id="PXNN01000014">
    <property type="protein sequence ID" value="PSF07643.1"/>
    <property type="molecule type" value="Genomic_DNA"/>
</dbReference>
<evidence type="ECO:0000313" key="3">
    <source>
        <dbReference type="Proteomes" id="UP000238385"/>
    </source>
</evidence>
<dbReference type="SUPFAM" id="SSF52980">
    <property type="entry name" value="Restriction endonuclease-like"/>
    <property type="match status" value="1"/>
</dbReference>
<dbReference type="PANTHER" id="PTHR30015">
    <property type="entry name" value="MRR RESTRICTION SYSTEM PROTEIN"/>
    <property type="match status" value="1"/>
</dbReference>